<keyword evidence="1" id="KW-0472">Membrane</keyword>
<evidence type="ECO:0000256" key="1">
    <source>
        <dbReference type="SAM" id="Phobius"/>
    </source>
</evidence>
<dbReference type="Gene3D" id="3.40.50.300">
    <property type="entry name" value="P-loop containing nucleotide triphosphate hydrolases"/>
    <property type="match status" value="1"/>
</dbReference>
<keyword evidence="1" id="KW-1133">Transmembrane helix</keyword>
<gene>
    <name evidence="3" type="ORF">GCM10017774_90610</name>
</gene>
<feature type="transmembrane region" description="Helical" evidence="1">
    <location>
        <begin position="36"/>
        <end position="60"/>
    </location>
</feature>
<dbReference type="SUPFAM" id="SSF52540">
    <property type="entry name" value="P-loop containing nucleoside triphosphate hydrolases"/>
    <property type="match status" value="1"/>
</dbReference>
<dbReference type="InterPro" id="IPR054567">
    <property type="entry name" value="NNH7"/>
</dbReference>
<dbReference type="EMBL" id="BNAR01000028">
    <property type="protein sequence ID" value="GHH62542.1"/>
    <property type="molecule type" value="Genomic_DNA"/>
</dbReference>
<keyword evidence="4" id="KW-1185">Reference proteome</keyword>
<dbReference type="Proteomes" id="UP000605568">
    <property type="component" value="Unassembled WGS sequence"/>
</dbReference>
<reference evidence="4" key="1">
    <citation type="journal article" date="2019" name="Int. J. Syst. Evol. Microbiol.">
        <title>The Global Catalogue of Microorganisms (GCM) 10K type strain sequencing project: providing services to taxonomists for standard genome sequencing and annotation.</title>
        <authorList>
            <consortium name="The Broad Institute Genomics Platform"/>
            <consortium name="The Broad Institute Genome Sequencing Center for Infectious Disease"/>
            <person name="Wu L."/>
            <person name="Ma J."/>
        </authorList>
    </citation>
    <scope>NUCLEOTIDE SEQUENCE [LARGE SCALE GENOMIC DNA]</scope>
    <source>
        <strain evidence="4">CGMCC 4.7367</strain>
    </source>
</reference>
<evidence type="ECO:0000313" key="4">
    <source>
        <dbReference type="Proteomes" id="UP000605568"/>
    </source>
</evidence>
<organism evidence="3 4">
    <name type="scientific">Lentzea cavernae</name>
    <dbReference type="NCBI Taxonomy" id="2020703"/>
    <lineage>
        <taxon>Bacteria</taxon>
        <taxon>Bacillati</taxon>
        <taxon>Actinomycetota</taxon>
        <taxon>Actinomycetes</taxon>
        <taxon>Pseudonocardiales</taxon>
        <taxon>Pseudonocardiaceae</taxon>
        <taxon>Lentzea</taxon>
    </lineage>
</organism>
<proteinExistence type="predicted"/>
<evidence type="ECO:0000313" key="3">
    <source>
        <dbReference type="EMBL" id="GHH62542.1"/>
    </source>
</evidence>
<dbReference type="InterPro" id="IPR027417">
    <property type="entry name" value="P-loop_NTPase"/>
</dbReference>
<accession>A0ABQ3MWM8</accession>
<evidence type="ECO:0000259" key="2">
    <source>
        <dbReference type="Pfam" id="PF22738"/>
    </source>
</evidence>
<dbReference type="RefSeq" id="WP_191305605.1">
    <property type="nucleotide sequence ID" value="NZ_BNAR01000028.1"/>
</dbReference>
<sequence length="964" mass="107451">MRDIRRVARNPAISFRGALKIFGADTPGWVKLLDNLLGGVILAAGGLPATSPLSAVWGWIDQKNEAMRLLREGVDTVTSRLADKRGLQRYELVIAAHTIIVVTAFFDAVREVLDVHLKGKLSPGEPSRALVHHLYTVPVPTPSASNNFLTVTKFVEAWASSAVTEGMQSVFGDATNDDLRTIPFLTSQNYENLYQQLKAKVPEFAVWADQIEHSYTHTALGRLETLLQPGPPPNGAAKTIAAINVSELGRPVVNREGYGEVATFPTVDEIFISPRYESLNTDGFDLELKLARHFTSFEATERPLVVLGHPGAGKSLLTKVLAARLSERGFTVVRVPLRAVEANAPISEQIREALAQSTNGRVSWAELSDQSEDTIRVVLLDGLDELLQASSNSRLSYLHDVIEFQRVEAVLDRPLAVVVTSRTVVADRVLIPDGCPVIRISDFNDAQIGEWLTRWNRVNASNSTRQIPLNVALAQRDIAGQPLLLLMLALYFSDPQVELRTDLSKAELYKRLLEAYALREVSRYDSTNSTETVPDLLRRLAIAALGMFNRGTQNISEAELTADLIHLEEPVTSGEHVLGQFFFVHTAAAISSATRQRNYEFLHATFAEYLVASQLHDTLEEVAAVAALRGKTKPDDDLLFALLSHRPLARRSPITSFLAHRFRVHQDLSMFEHALNTLIRDFPTRAEPRRYIAYQTLQRNHIRTLAAYSTNLLILRLLVADMRSIDLEEIWGDDYLEEWHSCVALWEAGFDPEQFEEVIISISINSGSLRWNTDPPVKDIERSVHKHMLADRTFTAEFVALGHAAAGLSTADQAITADYLVPRLFAVLRAVPINSWPTITAQLLDEAAVFDSRAADEVWNLLRNKQGVWPHGLAGFLASWAFYRDEFLPTIAVAAAAYRHSEVFDLIEPHADELPEQGMPLLHLARHRHGRLDDIEPMDGVTVHLLITAMIEWSWSEAGLPRRP</sequence>
<comment type="caution">
    <text evidence="3">The sequence shown here is derived from an EMBL/GenBank/DDBJ whole genome shotgun (WGS) entry which is preliminary data.</text>
</comment>
<keyword evidence="1" id="KW-0812">Transmembrane</keyword>
<name>A0ABQ3MWM8_9PSEU</name>
<feature type="domain" description="NACHT N-terminal Helical" evidence="2">
    <location>
        <begin position="11"/>
        <end position="212"/>
    </location>
</feature>
<dbReference type="Pfam" id="PF22738">
    <property type="entry name" value="NNH7"/>
    <property type="match status" value="1"/>
</dbReference>
<protein>
    <recommendedName>
        <fullName evidence="2">NACHT N-terminal Helical domain-containing protein</fullName>
    </recommendedName>
</protein>